<dbReference type="GO" id="GO:0046872">
    <property type="term" value="F:metal ion binding"/>
    <property type="evidence" value="ECO:0007669"/>
    <property type="project" value="UniProtKB-KW"/>
</dbReference>
<sequence>MRSPVKRGVIVTSLVVLLGTGVFWWGTDGFTALTAETARRVEILRSPRPVPNVTLEDQDGNIFKLQDYQGKLLAVDFIFTRCTTLCRSMGMIFKQIRDLIPEKSLGRDFMLISISFDPDHDDPASLKKYGQAYGADGEIWRIARVPDKAELKALLEAFGIIVIPDEFGGFEHNTALHLVGRDGKLRLISDIDKAVPFAEEVVALL</sequence>
<evidence type="ECO:0000256" key="4">
    <source>
        <dbReference type="PIRSR" id="PIRSR603782-2"/>
    </source>
</evidence>
<reference evidence="8" key="1">
    <citation type="submission" date="2016-10" db="EMBL/GenBank/DDBJ databases">
        <authorList>
            <person name="Varghese N."/>
        </authorList>
    </citation>
    <scope>NUCLEOTIDE SEQUENCE [LARGE SCALE GENOMIC DNA]</scope>
    <source>
        <strain evidence="8">Nsp8</strain>
    </source>
</reference>
<accession>A0A1I5ESL1</accession>
<evidence type="ECO:0000313" key="7">
    <source>
        <dbReference type="EMBL" id="SFO14366.1"/>
    </source>
</evidence>
<keyword evidence="2 3" id="KW-0186">Copper</keyword>
<dbReference type="RefSeq" id="WP_074798377.1">
    <property type="nucleotide sequence ID" value="NZ_FOVJ01000008.1"/>
</dbReference>
<keyword evidence="4" id="KW-1015">Disulfide bond</keyword>
<feature type="binding site" evidence="3">
    <location>
        <position position="82"/>
    </location>
    <ligand>
        <name>Cu cation</name>
        <dbReference type="ChEBI" id="CHEBI:23378"/>
    </ligand>
</feature>
<dbReference type="PANTHER" id="PTHR12151">
    <property type="entry name" value="ELECTRON TRANSPORT PROTIN SCO1/SENC FAMILY MEMBER"/>
    <property type="match status" value="1"/>
</dbReference>
<feature type="domain" description="Thioredoxin" evidence="6">
    <location>
        <begin position="44"/>
        <end position="205"/>
    </location>
</feature>
<feature type="binding site" evidence="3">
    <location>
        <position position="172"/>
    </location>
    <ligand>
        <name>Cu cation</name>
        <dbReference type="ChEBI" id="CHEBI:23378"/>
    </ligand>
</feature>
<dbReference type="Gene3D" id="3.40.30.10">
    <property type="entry name" value="Glutaredoxin"/>
    <property type="match status" value="1"/>
</dbReference>
<dbReference type="STRING" id="1266925.GCA_000619905_01784"/>
<dbReference type="EMBL" id="FOVJ01000008">
    <property type="protein sequence ID" value="SFO14366.1"/>
    <property type="molecule type" value="Genomic_DNA"/>
</dbReference>
<organism evidence="7 8">
    <name type="scientific">Nitrosospira briensis</name>
    <dbReference type="NCBI Taxonomy" id="35799"/>
    <lineage>
        <taxon>Bacteria</taxon>
        <taxon>Pseudomonadati</taxon>
        <taxon>Pseudomonadota</taxon>
        <taxon>Betaproteobacteria</taxon>
        <taxon>Nitrosomonadales</taxon>
        <taxon>Nitrosomonadaceae</taxon>
        <taxon>Nitrosospira</taxon>
    </lineage>
</organism>
<evidence type="ECO:0000256" key="2">
    <source>
        <dbReference type="ARBA" id="ARBA00023008"/>
    </source>
</evidence>
<keyword evidence="5" id="KW-1133">Transmembrane helix</keyword>
<feature type="transmembrane region" description="Helical" evidence="5">
    <location>
        <begin position="7"/>
        <end position="26"/>
    </location>
</feature>
<proteinExistence type="inferred from homology"/>
<dbReference type="CDD" id="cd02968">
    <property type="entry name" value="SCO"/>
    <property type="match status" value="1"/>
</dbReference>
<feature type="binding site" evidence="3">
    <location>
        <position position="86"/>
    </location>
    <ligand>
        <name>Cu cation</name>
        <dbReference type="ChEBI" id="CHEBI:23378"/>
    </ligand>
</feature>
<keyword evidence="5" id="KW-0472">Membrane</keyword>
<dbReference type="AlphaFoldDB" id="A0A1I5ESL1"/>
<dbReference type="InterPro" id="IPR036249">
    <property type="entry name" value="Thioredoxin-like_sf"/>
</dbReference>
<evidence type="ECO:0000256" key="1">
    <source>
        <dbReference type="ARBA" id="ARBA00010996"/>
    </source>
</evidence>
<evidence type="ECO:0000313" key="8">
    <source>
        <dbReference type="Proteomes" id="UP000183107"/>
    </source>
</evidence>
<dbReference type="Proteomes" id="UP000183107">
    <property type="component" value="Unassembled WGS sequence"/>
</dbReference>
<dbReference type="PROSITE" id="PS51352">
    <property type="entry name" value="THIOREDOXIN_2"/>
    <property type="match status" value="1"/>
</dbReference>
<keyword evidence="8" id="KW-1185">Reference proteome</keyword>
<evidence type="ECO:0000259" key="6">
    <source>
        <dbReference type="PROSITE" id="PS51352"/>
    </source>
</evidence>
<keyword evidence="5" id="KW-0812">Transmembrane</keyword>
<dbReference type="InterPro" id="IPR003782">
    <property type="entry name" value="SCO1/SenC"/>
</dbReference>
<protein>
    <submittedName>
        <fullName evidence="7">Protein SCO1/2</fullName>
    </submittedName>
</protein>
<dbReference type="OrthoDB" id="8550465at2"/>
<dbReference type="SUPFAM" id="SSF52833">
    <property type="entry name" value="Thioredoxin-like"/>
    <property type="match status" value="1"/>
</dbReference>
<comment type="similarity">
    <text evidence="1">Belongs to the SCO1/2 family.</text>
</comment>
<evidence type="ECO:0000256" key="5">
    <source>
        <dbReference type="SAM" id="Phobius"/>
    </source>
</evidence>
<keyword evidence="3" id="KW-0479">Metal-binding</keyword>
<dbReference type="PANTHER" id="PTHR12151:SF25">
    <property type="entry name" value="LINALOOL DEHYDRATASE_ISOMERASE DOMAIN-CONTAINING PROTEIN"/>
    <property type="match status" value="1"/>
</dbReference>
<name>A0A1I5ESL1_9PROT</name>
<dbReference type="InterPro" id="IPR013766">
    <property type="entry name" value="Thioredoxin_domain"/>
</dbReference>
<feature type="disulfide bond" description="Redox-active" evidence="4">
    <location>
        <begin position="82"/>
        <end position="86"/>
    </location>
</feature>
<dbReference type="Pfam" id="PF02630">
    <property type="entry name" value="SCO1-SenC"/>
    <property type="match status" value="1"/>
</dbReference>
<evidence type="ECO:0000256" key="3">
    <source>
        <dbReference type="PIRSR" id="PIRSR603782-1"/>
    </source>
</evidence>
<gene>
    <name evidence="7" type="ORF">SAMN05216386_2763</name>
</gene>